<dbReference type="Proteomes" id="UP000005953">
    <property type="component" value="Unassembled WGS sequence"/>
</dbReference>
<dbReference type="AlphaFoldDB" id="A4B973"/>
<name>A4B973_9GAMM</name>
<dbReference type="HOGENOM" id="CLU_1853583_0_0_6"/>
<keyword evidence="2" id="KW-1185">Reference proteome</keyword>
<proteinExistence type="predicted"/>
<accession>A4B973</accession>
<organism evidence="1 2">
    <name type="scientific">Reinekea blandensis MED297</name>
    <dbReference type="NCBI Taxonomy" id="314283"/>
    <lineage>
        <taxon>Bacteria</taxon>
        <taxon>Pseudomonadati</taxon>
        <taxon>Pseudomonadota</taxon>
        <taxon>Gammaproteobacteria</taxon>
        <taxon>Oceanospirillales</taxon>
        <taxon>Saccharospirillaceae</taxon>
        <taxon>Reinekea</taxon>
    </lineage>
</organism>
<evidence type="ECO:0000313" key="2">
    <source>
        <dbReference type="Proteomes" id="UP000005953"/>
    </source>
</evidence>
<gene>
    <name evidence="1" type="ORF">MED297_19842</name>
</gene>
<evidence type="ECO:0000313" key="1">
    <source>
        <dbReference type="EMBL" id="EAR11174.1"/>
    </source>
</evidence>
<dbReference type="STRING" id="314283.MED297_19842"/>
<protein>
    <submittedName>
        <fullName evidence="1">Uncharacterized protein</fullName>
    </submittedName>
</protein>
<reference evidence="1 2" key="1">
    <citation type="submission" date="2006-02" db="EMBL/GenBank/DDBJ databases">
        <authorList>
            <person name="Pinhassi J."/>
            <person name="Pedros-Alio C."/>
            <person name="Ferriera S."/>
            <person name="Johnson J."/>
            <person name="Kravitz S."/>
            <person name="Halpern A."/>
            <person name="Remington K."/>
            <person name="Beeson K."/>
            <person name="Tran B."/>
            <person name="Rogers Y.-H."/>
            <person name="Friedman R."/>
            <person name="Venter J.C."/>
        </authorList>
    </citation>
    <scope>NUCLEOTIDE SEQUENCE [LARGE SCALE GENOMIC DNA]</scope>
    <source>
        <strain evidence="1 2">MED297</strain>
    </source>
</reference>
<dbReference type="EMBL" id="AAOE01000001">
    <property type="protein sequence ID" value="EAR11174.1"/>
    <property type="molecule type" value="Genomic_DNA"/>
</dbReference>
<comment type="caution">
    <text evidence="1">The sequence shown here is derived from an EMBL/GenBank/DDBJ whole genome shotgun (WGS) entry which is preliminary data.</text>
</comment>
<sequence>MQIMFSNADIRHNSFLAMRFGDGILPPGIELSEIFCALRPQTTSAVSVNGLYIDGLDTFNISVAPGRTGYRSLFVTARILMCHDQRLCASGMNPILIIVQWRRHLDLSGPSGPITKPLLYKHREMALKFCLLSHSVLH</sequence>